<gene>
    <name evidence="3" type="ORF">NM203_02265</name>
</gene>
<dbReference type="Proteomes" id="UP001651690">
    <property type="component" value="Unassembled WGS sequence"/>
</dbReference>
<dbReference type="InterPro" id="IPR006016">
    <property type="entry name" value="UspA"/>
</dbReference>
<dbReference type="Gene3D" id="3.40.50.620">
    <property type="entry name" value="HUPs"/>
    <property type="match status" value="2"/>
</dbReference>
<reference evidence="3 4" key="1">
    <citation type="submission" date="2022-06" db="EMBL/GenBank/DDBJ databases">
        <title>Mycolicibacterium sp. CAU 1645 isolated from seawater.</title>
        <authorList>
            <person name="Kim W."/>
        </authorList>
    </citation>
    <scope>NUCLEOTIDE SEQUENCE [LARGE SCALE GENOMIC DNA]</scope>
    <source>
        <strain evidence="3 4">CAU 1645</strain>
    </source>
</reference>
<dbReference type="Pfam" id="PF00582">
    <property type="entry name" value="Usp"/>
    <property type="match status" value="2"/>
</dbReference>
<dbReference type="RefSeq" id="WP_255057980.1">
    <property type="nucleotide sequence ID" value="NZ_JANDBD010000001.1"/>
</dbReference>
<dbReference type="EMBL" id="JANDBD010000001">
    <property type="protein sequence ID" value="MCP9271006.1"/>
    <property type="molecule type" value="Genomic_DNA"/>
</dbReference>
<organism evidence="3 4">
    <name type="scientific">Mycolicibacterium arenosum</name>
    <dbReference type="NCBI Taxonomy" id="2952157"/>
    <lineage>
        <taxon>Bacteria</taxon>
        <taxon>Bacillati</taxon>
        <taxon>Actinomycetota</taxon>
        <taxon>Actinomycetes</taxon>
        <taxon>Mycobacteriales</taxon>
        <taxon>Mycobacteriaceae</taxon>
        <taxon>Mycolicibacterium</taxon>
    </lineage>
</organism>
<accession>A0ABT1LVT7</accession>
<evidence type="ECO:0000313" key="3">
    <source>
        <dbReference type="EMBL" id="MCP9271006.1"/>
    </source>
</evidence>
<keyword evidence="4" id="KW-1185">Reference proteome</keyword>
<sequence>MPERTSHHEIVVAVDGSPESNAAVRWAARDAQLRDAVLVLVHVVPDPGDAPWLDEPSPEQFDRVHRERALEILDEARQLAVQTTAPHDVHVGTRVATGDIVAHVIEMSKDAEMIVVGSRGHGRIERLLLGSVSAGLVHHARCAVAVIRDEETSTGDALSAAPVVVGFDGSPASEVAMGIAFDEASRRNVDLVAAHAYSDASVVFEPSEWLNFRPLAVALLDEGVARWSKSYPDVNVRHVVARDSPAHELLQLAESAQLVVVGTRGRGALRAGLGSVSSSVARCARVPVIVVRAW</sequence>
<comment type="similarity">
    <text evidence="1">Belongs to the universal stress protein A family.</text>
</comment>
<evidence type="ECO:0000313" key="4">
    <source>
        <dbReference type="Proteomes" id="UP001651690"/>
    </source>
</evidence>
<dbReference type="SUPFAM" id="SSF52402">
    <property type="entry name" value="Adenine nucleotide alpha hydrolases-like"/>
    <property type="match status" value="2"/>
</dbReference>
<proteinExistence type="inferred from homology"/>
<dbReference type="PANTHER" id="PTHR46268">
    <property type="entry name" value="STRESS RESPONSE PROTEIN NHAX"/>
    <property type="match status" value="1"/>
</dbReference>
<dbReference type="InterPro" id="IPR014729">
    <property type="entry name" value="Rossmann-like_a/b/a_fold"/>
</dbReference>
<dbReference type="PRINTS" id="PR01438">
    <property type="entry name" value="UNVRSLSTRESS"/>
</dbReference>
<name>A0ABT1LVT7_9MYCO</name>
<dbReference type="InterPro" id="IPR006015">
    <property type="entry name" value="Universal_stress_UspA"/>
</dbReference>
<protein>
    <submittedName>
        <fullName evidence="3">Universal stress protein</fullName>
    </submittedName>
</protein>
<evidence type="ECO:0000256" key="1">
    <source>
        <dbReference type="ARBA" id="ARBA00008791"/>
    </source>
</evidence>
<dbReference type="PANTHER" id="PTHR46268:SF6">
    <property type="entry name" value="UNIVERSAL STRESS PROTEIN UP12"/>
    <property type="match status" value="1"/>
</dbReference>
<evidence type="ECO:0000259" key="2">
    <source>
        <dbReference type="Pfam" id="PF00582"/>
    </source>
</evidence>
<comment type="caution">
    <text evidence="3">The sequence shown here is derived from an EMBL/GenBank/DDBJ whole genome shotgun (WGS) entry which is preliminary data.</text>
</comment>
<feature type="domain" description="UspA" evidence="2">
    <location>
        <begin position="9"/>
        <end position="148"/>
    </location>
</feature>
<feature type="domain" description="UspA" evidence="2">
    <location>
        <begin position="163"/>
        <end position="292"/>
    </location>
</feature>